<dbReference type="InterPro" id="IPR036390">
    <property type="entry name" value="WH_DNA-bd_sf"/>
</dbReference>
<accession>A0A1N6JMS0</accession>
<dbReference type="InterPro" id="IPR002481">
    <property type="entry name" value="FUR"/>
</dbReference>
<dbReference type="GO" id="GO:1900376">
    <property type="term" value="P:regulation of secondary metabolite biosynthetic process"/>
    <property type="evidence" value="ECO:0007669"/>
    <property type="project" value="TreeGrafter"/>
</dbReference>
<dbReference type="PANTHER" id="PTHR33202">
    <property type="entry name" value="ZINC UPTAKE REGULATION PROTEIN"/>
    <property type="match status" value="1"/>
</dbReference>
<evidence type="ECO:0000256" key="6">
    <source>
        <dbReference type="ARBA" id="ARBA00023163"/>
    </source>
</evidence>
<dbReference type="CDD" id="cd07153">
    <property type="entry name" value="Fur_like"/>
    <property type="match status" value="1"/>
</dbReference>
<dbReference type="GO" id="GO:0003700">
    <property type="term" value="F:DNA-binding transcription factor activity"/>
    <property type="evidence" value="ECO:0007669"/>
    <property type="project" value="UniProtKB-UniRule"/>
</dbReference>
<evidence type="ECO:0000256" key="7">
    <source>
        <dbReference type="PIRSR" id="PIRSR602481-1"/>
    </source>
</evidence>
<comment type="similarity">
    <text evidence="1 9">Belongs to the Fur family.</text>
</comment>
<evidence type="ECO:0000256" key="4">
    <source>
        <dbReference type="ARBA" id="ARBA00023015"/>
    </source>
</evidence>
<name>A0A1N6JMS0_9BURK</name>
<evidence type="ECO:0000313" key="11">
    <source>
        <dbReference type="Proteomes" id="UP000184693"/>
    </source>
</evidence>
<proteinExistence type="inferred from homology"/>
<comment type="cofactor">
    <cofactor evidence="7">
        <name>Zn(2+)</name>
        <dbReference type="ChEBI" id="CHEBI:29105"/>
    </cofactor>
    <text evidence="7">Binds 1 zinc ion per subunit.</text>
</comment>
<evidence type="ECO:0000256" key="9">
    <source>
        <dbReference type="RuleBase" id="RU364037"/>
    </source>
</evidence>
<dbReference type="OrthoDB" id="8659436at2"/>
<dbReference type="GO" id="GO:0000976">
    <property type="term" value="F:transcription cis-regulatory region binding"/>
    <property type="evidence" value="ECO:0007669"/>
    <property type="project" value="TreeGrafter"/>
</dbReference>
<dbReference type="AlphaFoldDB" id="A0A1N6JMS0"/>
<dbReference type="PANTHER" id="PTHR33202:SF7">
    <property type="entry name" value="FERRIC UPTAKE REGULATION PROTEIN"/>
    <property type="match status" value="1"/>
</dbReference>
<comment type="subunit">
    <text evidence="9">Homodimer.</text>
</comment>
<feature type="binding site" evidence="7">
    <location>
        <position position="93"/>
    </location>
    <ligand>
        <name>Zn(2+)</name>
        <dbReference type="ChEBI" id="CHEBI:29105"/>
    </ligand>
</feature>
<dbReference type="InterPro" id="IPR043135">
    <property type="entry name" value="Fur_C"/>
</dbReference>
<keyword evidence="9" id="KW-0963">Cytoplasm</keyword>
<keyword evidence="5 9" id="KW-0238">DNA-binding</keyword>
<dbReference type="Gene3D" id="3.30.1490.190">
    <property type="match status" value="1"/>
</dbReference>
<evidence type="ECO:0000256" key="3">
    <source>
        <dbReference type="ARBA" id="ARBA00022833"/>
    </source>
</evidence>
<reference evidence="10 11" key="1">
    <citation type="submission" date="2016-11" db="EMBL/GenBank/DDBJ databases">
        <authorList>
            <person name="Jaros S."/>
            <person name="Januszkiewicz K."/>
            <person name="Wedrychowicz H."/>
        </authorList>
    </citation>
    <scope>NUCLEOTIDE SEQUENCE [LARGE SCALE GENOMIC DNA]</scope>
    <source>
        <strain evidence="10 11">GAS86</strain>
    </source>
</reference>
<keyword evidence="3 7" id="KW-0862">Zinc</keyword>
<evidence type="ECO:0000256" key="2">
    <source>
        <dbReference type="ARBA" id="ARBA00022491"/>
    </source>
</evidence>
<evidence type="ECO:0000256" key="1">
    <source>
        <dbReference type="ARBA" id="ARBA00007957"/>
    </source>
</evidence>
<organism evidence="10 11">
    <name type="scientific">Paraburkholderia phenazinium</name>
    <dbReference type="NCBI Taxonomy" id="60549"/>
    <lineage>
        <taxon>Bacteria</taxon>
        <taxon>Pseudomonadati</taxon>
        <taxon>Pseudomonadota</taxon>
        <taxon>Betaproteobacteria</taxon>
        <taxon>Burkholderiales</taxon>
        <taxon>Burkholderiaceae</taxon>
        <taxon>Paraburkholderia</taxon>
    </lineage>
</organism>
<dbReference type="Gene3D" id="1.10.10.10">
    <property type="entry name" value="Winged helix-like DNA-binding domain superfamily/Winged helix DNA-binding domain"/>
    <property type="match status" value="1"/>
</dbReference>
<feature type="binding site" evidence="7">
    <location>
        <position position="96"/>
    </location>
    <ligand>
        <name>Zn(2+)</name>
        <dbReference type="ChEBI" id="CHEBI:29105"/>
    </ligand>
</feature>
<evidence type="ECO:0000256" key="8">
    <source>
        <dbReference type="PIRSR" id="PIRSR602481-2"/>
    </source>
</evidence>
<comment type="cofactor">
    <cofactor evidence="8">
        <name>Mn(2+)</name>
        <dbReference type="ChEBI" id="CHEBI:29035"/>
    </cofactor>
    <cofactor evidence="8">
        <name>Fe(2+)</name>
        <dbReference type="ChEBI" id="CHEBI:29033"/>
    </cofactor>
    <text evidence="8">Binds 1 Mn(2+) or Fe(2+) ion per subunit.</text>
</comment>
<comment type="subcellular location">
    <subcellularLocation>
        <location evidence="9">Cytoplasm</location>
    </subcellularLocation>
</comment>
<gene>
    <name evidence="9" type="primary">fur</name>
    <name evidence="10" type="ORF">SAMN05444168_4664</name>
</gene>
<feature type="binding site" evidence="7">
    <location>
        <position position="136"/>
    </location>
    <ligand>
        <name>Zn(2+)</name>
        <dbReference type="ChEBI" id="CHEBI:29105"/>
    </ligand>
</feature>
<sequence>MRTVYAELSRAGIRATPNRVAVLTLFRDNPVEHFSADQIYRRLAADTESFSLASVYRTLSHLLEMGLITSALLGDSRVIYELNRGKPHYHLVCNRCGTIRDAYDATIEAAYRSMAAEHRFAYASASAIVYGECPDCEEARRRKG</sequence>
<protein>
    <recommendedName>
        <fullName evidence="9">Ferric uptake regulation protein</fullName>
    </recommendedName>
</protein>
<evidence type="ECO:0000313" key="10">
    <source>
        <dbReference type="EMBL" id="SIO45477.1"/>
    </source>
</evidence>
<keyword evidence="7 9" id="KW-0479">Metal-binding</keyword>
<keyword evidence="8 9" id="KW-0408">Iron</keyword>
<dbReference type="EMBL" id="FSRM01000002">
    <property type="protein sequence ID" value="SIO45477.1"/>
    <property type="molecule type" value="Genomic_DNA"/>
</dbReference>
<evidence type="ECO:0000256" key="5">
    <source>
        <dbReference type="ARBA" id="ARBA00023125"/>
    </source>
</evidence>
<feature type="binding site" evidence="8">
    <location>
        <position position="108"/>
    </location>
    <ligand>
        <name>Fe cation</name>
        <dbReference type="ChEBI" id="CHEBI:24875"/>
    </ligand>
</feature>
<dbReference type="RefSeq" id="WP_074266741.1">
    <property type="nucleotide sequence ID" value="NZ_FSRM01000002.1"/>
</dbReference>
<feature type="binding site" evidence="7">
    <location>
        <position position="133"/>
    </location>
    <ligand>
        <name>Zn(2+)</name>
        <dbReference type="ChEBI" id="CHEBI:29105"/>
    </ligand>
</feature>
<keyword evidence="2 9" id="KW-0678">Repressor</keyword>
<dbReference type="Proteomes" id="UP000184693">
    <property type="component" value="Unassembled WGS sequence"/>
</dbReference>
<dbReference type="GO" id="GO:0005737">
    <property type="term" value="C:cytoplasm"/>
    <property type="evidence" value="ECO:0007669"/>
    <property type="project" value="UniProtKB-SubCell"/>
</dbReference>
<keyword evidence="6 9" id="KW-0804">Transcription</keyword>
<dbReference type="GO" id="GO:0008270">
    <property type="term" value="F:zinc ion binding"/>
    <property type="evidence" value="ECO:0007669"/>
    <property type="project" value="TreeGrafter"/>
</dbReference>
<dbReference type="InterPro" id="IPR036388">
    <property type="entry name" value="WH-like_DNA-bd_sf"/>
</dbReference>
<dbReference type="SUPFAM" id="SSF46785">
    <property type="entry name" value="Winged helix' DNA-binding domain"/>
    <property type="match status" value="1"/>
</dbReference>
<keyword evidence="4 9" id="KW-0805">Transcription regulation</keyword>
<dbReference type="GO" id="GO:0045892">
    <property type="term" value="P:negative regulation of DNA-templated transcription"/>
    <property type="evidence" value="ECO:0007669"/>
    <property type="project" value="TreeGrafter"/>
</dbReference>
<dbReference type="Pfam" id="PF01475">
    <property type="entry name" value="FUR"/>
    <property type="match status" value="1"/>
</dbReference>